<evidence type="ECO:0000256" key="6">
    <source>
        <dbReference type="ARBA" id="ARBA00023242"/>
    </source>
</evidence>
<dbReference type="GO" id="GO:0005634">
    <property type="term" value="C:nucleus"/>
    <property type="evidence" value="ECO:0007669"/>
    <property type="project" value="UniProtKB-SubCell"/>
</dbReference>
<dbReference type="Proteomes" id="UP000822476">
    <property type="component" value="Unassembled WGS sequence"/>
</dbReference>
<evidence type="ECO:0000256" key="5">
    <source>
        <dbReference type="ARBA" id="ARBA00022694"/>
    </source>
</evidence>
<evidence type="ECO:0000313" key="12">
    <source>
        <dbReference type="EMBL" id="KAF7260126.1"/>
    </source>
</evidence>
<dbReference type="PANTHER" id="PTHR12133:SF2">
    <property type="entry name" value="TRNA (ADENINE(58)-N(1))-METHYLTRANSFERASE CATALYTIC SUBUNIT TRMT61A"/>
    <property type="match status" value="1"/>
</dbReference>
<evidence type="ECO:0000256" key="4">
    <source>
        <dbReference type="ARBA" id="ARBA00022691"/>
    </source>
</evidence>
<dbReference type="PROSITE" id="PS51620">
    <property type="entry name" value="SAM_TRM61"/>
    <property type="match status" value="1"/>
</dbReference>
<feature type="binding site" evidence="9">
    <location>
        <position position="171"/>
    </location>
    <ligand>
        <name>S-adenosyl-L-methionine</name>
        <dbReference type="ChEBI" id="CHEBI:59789"/>
    </ligand>
</feature>
<evidence type="ECO:0000256" key="8">
    <source>
        <dbReference type="PIRNR" id="PIRNR017269"/>
    </source>
</evidence>
<dbReference type="InterPro" id="IPR049470">
    <property type="entry name" value="TRM61_C"/>
</dbReference>
<evidence type="ECO:0000256" key="7">
    <source>
        <dbReference type="ARBA" id="ARBA00048481"/>
    </source>
</evidence>
<reference evidence="12" key="1">
    <citation type="submission" date="2019-07" db="EMBL/GenBank/DDBJ databases">
        <title>Annotation for the trematode Paragonimus miyazaki's.</title>
        <authorList>
            <person name="Choi Y.-J."/>
        </authorList>
    </citation>
    <scope>NUCLEOTIDE SEQUENCE</scope>
    <source>
        <strain evidence="12">Japan</strain>
    </source>
</reference>
<keyword evidence="4 8" id="KW-0949">S-adenosyl-L-methionine</keyword>
<dbReference type="Pfam" id="PF08704">
    <property type="entry name" value="GCD14"/>
    <property type="match status" value="1"/>
</dbReference>
<comment type="catalytic activity">
    <reaction evidence="7">
        <text>an adenosine in mRNA + S-adenosyl-L-methionine = an N(1)-methyladenosine in mRNA + S-adenosyl-L-homocysteine + H(+)</text>
        <dbReference type="Rhea" id="RHEA:55392"/>
        <dbReference type="Rhea" id="RHEA-COMP:12414"/>
        <dbReference type="Rhea" id="RHEA-COMP:12415"/>
        <dbReference type="ChEBI" id="CHEBI:15378"/>
        <dbReference type="ChEBI" id="CHEBI:57856"/>
        <dbReference type="ChEBI" id="CHEBI:59789"/>
        <dbReference type="ChEBI" id="CHEBI:74411"/>
        <dbReference type="ChEBI" id="CHEBI:74491"/>
    </reaction>
</comment>
<evidence type="ECO:0000313" key="13">
    <source>
        <dbReference type="Proteomes" id="UP000822476"/>
    </source>
</evidence>
<name>A0A8S9Z3L6_9TREM</name>
<dbReference type="GO" id="GO:0031515">
    <property type="term" value="C:tRNA (m1A) methyltransferase complex"/>
    <property type="evidence" value="ECO:0007669"/>
    <property type="project" value="UniProtKB-UniRule"/>
</dbReference>
<organism evidence="12 13">
    <name type="scientific">Paragonimus skrjabini miyazakii</name>
    <dbReference type="NCBI Taxonomy" id="59628"/>
    <lineage>
        <taxon>Eukaryota</taxon>
        <taxon>Metazoa</taxon>
        <taxon>Spiralia</taxon>
        <taxon>Lophotrochozoa</taxon>
        <taxon>Platyhelminthes</taxon>
        <taxon>Trematoda</taxon>
        <taxon>Digenea</taxon>
        <taxon>Plagiorchiida</taxon>
        <taxon>Troglotremata</taxon>
        <taxon>Troglotrematidae</taxon>
        <taxon>Paragonimus</taxon>
    </lineage>
</organism>
<comment type="similarity">
    <text evidence="8">Belongs to the class I-like SAM-binding methyltransferase superfamily. TRM61 family.</text>
</comment>
<comment type="caution">
    <text evidence="12">The sequence shown here is derived from an EMBL/GenBank/DDBJ whole genome shotgun (WGS) entry which is preliminary data.</text>
</comment>
<dbReference type="PIRSF" id="PIRSF017269">
    <property type="entry name" value="GCD14"/>
    <property type="match status" value="1"/>
</dbReference>
<keyword evidence="2 8" id="KW-0489">Methyltransferase</keyword>
<dbReference type="EMBL" id="JTDE01000882">
    <property type="protein sequence ID" value="KAF7260126.1"/>
    <property type="molecule type" value="Genomic_DNA"/>
</dbReference>
<dbReference type="EC" id="2.1.1.220" evidence="8"/>
<dbReference type="AlphaFoldDB" id="A0A8S9Z3L6"/>
<evidence type="ECO:0000256" key="2">
    <source>
        <dbReference type="ARBA" id="ARBA00022603"/>
    </source>
</evidence>
<dbReference type="Gene3D" id="3.10.330.20">
    <property type="match status" value="1"/>
</dbReference>
<feature type="binding site" evidence="9">
    <location>
        <position position="195"/>
    </location>
    <ligand>
        <name>S-adenosyl-L-methionine</name>
        <dbReference type="ChEBI" id="CHEBI:59789"/>
    </ligand>
</feature>
<feature type="binding site" evidence="9">
    <location>
        <position position="143"/>
    </location>
    <ligand>
        <name>S-adenosyl-L-methionine</name>
        <dbReference type="ChEBI" id="CHEBI:59789"/>
    </ligand>
</feature>
<evidence type="ECO:0000256" key="3">
    <source>
        <dbReference type="ARBA" id="ARBA00022679"/>
    </source>
</evidence>
<sequence>MFTIGLPFKHKPSPFRKSVAAFGDCALIVTGKFEIRAITLTENGVTQTRYGALKHSNCVGKPYGARVDTSRGHVHILSLDPVLWSTSLPHRTQIIYAPDASLIVGCLDLVPGCRVFEAGTGSGSLTHFLAQAVWPTGHVHTFEFHAGRVECARVEFQEHSLTSIVSVTHRDVCSEGFPQLGEQDNPTGVNAVSLDLPQPWLVVPRLPGVFRPDTGGRICSFFPCIEQVQRTCSALHLTGFVQMHTVECLQRAYDVSRTFLSVPNMGQVGADDLAASKVINHQPDVDGRWNKRFLLPPPAPTTARYLSKVDKGVWNGGESTLPDRPIVEEENGGTSSGKKRMRLDSQNSKPAAARDNARFTWEAISQPVMAGHTGYLTFASWLPQPTLSRSDSRKCNSITDTVNVT</sequence>
<dbReference type="InterPro" id="IPR014816">
    <property type="entry name" value="tRNA_MeTrfase_Gcd14"/>
</dbReference>
<keyword evidence="6 8" id="KW-0539">Nucleus</keyword>
<protein>
    <recommendedName>
        <fullName evidence="8">tRNA (adenine(58)-N(1))-methyltransferase catalytic subunit TRMT61A</fullName>
        <ecNumber evidence="8">2.1.1.220</ecNumber>
    </recommendedName>
</protein>
<keyword evidence="3 8" id="KW-0808">Transferase</keyword>
<dbReference type="GO" id="GO:0160107">
    <property type="term" value="F:tRNA (adenine(58)-N1)-methyltransferase activity"/>
    <property type="evidence" value="ECO:0007669"/>
    <property type="project" value="UniProtKB-EC"/>
</dbReference>
<evidence type="ECO:0000259" key="11">
    <source>
        <dbReference type="Pfam" id="PF08704"/>
    </source>
</evidence>
<dbReference type="GO" id="GO:0030488">
    <property type="term" value="P:tRNA methylation"/>
    <property type="evidence" value="ECO:0007669"/>
    <property type="project" value="InterPro"/>
</dbReference>
<comment type="function">
    <text evidence="8">Catalytic subunit of tRNA (adenine-N(1)-)-methyltransferase, which catalyzes the formation of N(1)-methyladenine at position 58 (m1A58) in initiator methionyl-tRNA.</text>
</comment>
<keyword evidence="5 8" id="KW-0819">tRNA processing</keyword>
<comment type="catalytic activity">
    <reaction evidence="8">
        <text>adenosine(58) in tRNA + S-adenosyl-L-methionine = N(1)-methyladenosine(58) in tRNA + S-adenosyl-L-homocysteine + H(+)</text>
        <dbReference type="Rhea" id="RHEA:43152"/>
        <dbReference type="Rhea" id="RHEA-COMP:10365"/>
        <dbReference type="Rhea" id="RHEA-COMP:10366"/>
        <dbReference type="ChEBI" id="CHEBI:15378"/>
        <dbReference type="ChEBI" id="CHEBI:57856"/>
        <dbReference type="ChEBI" id="CHEBI:59789"/>
        <dbReference type="ChEBI" id="CHEBI:74411"/>
        <dbReference type="ChEBI" id="CHEBI:74491"/>
        <dbReference type="EC" id="2.1.1.220"/>
    </reaction>
</comment>
<evidence type="ECO:0000256" key="10">
    <source>
        <dbReference type="SAM" id="MobiDB-lite"/>
    </source>
</evidence>
<feature type="region of interest" description="Disordered" evidence="10">
    <location>
        <begin position="386"/>
        <end position="405"/>
    </location>
</feature>
<comment type="subcellular location">
    <subcellularLocation>
        <location evidence="1 8">Nucleus</location>
    </subcellularLocation>
</comment>
<feature type="domain" description="tRNA (adenine(58)-N(1))-methyltransferase catalytic subunit TRM61 C-terminal" evidence="11">
    <location>
        <begin position="72"/>
        <end position="272"/>
    </location>
</feature>
<keyword evidence="13" id="KW-1185">Reference proteome</keyword>
<feature type="binding site" evidence="9">
    <location>
        <begin position="122"/>
        <end position="125"/>
    </location>
    <ligand>
        <name>S-adenosyl-L-methionine</name>
        <dbReference type="ChEBI" id="CHEBI:59789"/>
    </ligand>
</feature>
<evidence type="ECO:0000256" key="9">
    <source>
        <dbReference type="PIRSR" id="PIRSR017269-1"/>
    </source>
</evidence>
<dbReference type="PANTHER" id="PTHR12133">
    <property type="entry name" value="TRNA (ADENINE(58)-N(1))-METHYLTRANSFERASE"/>
    <property type="match status" value="1"/>
</dbReference>
<dbReference type="SUPFAM" id="SSF53335">
    <property type="entry name" value="S-adenosyl-L-methionine-dependent methyltransferases"/>
    <property type="match status" value="1"/>
</dbReference>
<dbReference type="Gene3D" id="3.40.50.150">
    <property type="entry name" value="Vaccinia Virus protein VP39"/>
    <property type="match status" value="1"/>
</dbReference>
<evidence type="ECO:0000256" key="1">
    <source>
        <dbReference type="ARBA" id="ARBA00004123"/>
    </source>
</evidence>
<proteinExistence type="inferred from homology"/>
<accession>A0A8S9Z3L6</accession>
<dbReference type="InterPro" id="IPR029063">
    <property type="entry name" value="SAM-dependent_MTases_sf"/>
</dbReference>
<feature type="region of interest" description="Disordered" evidence="10">
    <location>
        <begin position="316"/>
        <end position="354"/>
    </location>
</feature>
<dbReference type="OrthoDB" id="1925287at2759"/>
<gene>
    <name evidence="12" type="ORF">EG68_02491</name>
</gene>